<reference evidence="1 2" key="1">
    <citation type="journal article" date="2019" name="G3 (Bethesda)">
        <title>Sequencing of a Wild Apple (Malus baccata) Genome Unravels the Differences Between Cultivated and Wild Apple Species Regarding Disease Resistance and Cold Tolerance.</title>
        <authorList>
            <person name="Chen X."/>
        </authorList>
    </citation>
    <scope>NUCLEOTIDE SEQUENCE [LARGE SCALE GENOMIC DNA]</scope>
    <source>
        <strain evidence="2">cv. Shandingzi</strain>
        <tissue evidence="1">Leaves</tissue>
    </source>
</reference>
<accession>A0A540KRY3</accession>
<gene>
    <name evidence="1" type="ORF">C1H46_037545</name>
</gene>
<protein>
    <submittedName>
        <fullName evidence="1">Uncharacterized protein</fullName>
    </submittedName>
</protein>
<keyword evidence="2" id="KW-1185">Reference proteome</keyword>
<name>A0A540KRY3_MALBA</name>
<evidence type="ECO:0000313" key="2">
    <source>
        <dbReference type="Proteomes" id="UP000315295"/>
    </source>
</evidence>
<proteinExistence type="predicted"/>
<sequence>MIYQDSNLAQRSRLYELLEELKKYNEECKKSLEVEKVLRGHREMQESFACMLKIKAPVTLQGQWVNEDRARFNVWLDEENFPYVSDYRSIPFEKWLGPKAGGQFFAPATIKIQPREIVETAEEEHGPPVFLVETESVVGLEEKIPISEPQLSLENDSSEKCSNDEQGRDIGLIEKTTPIDMIIGNKANMEKFCSAKLFELKAEIMPGEHNTCSTHSAAEDKKSFVKSNIFGDIILFGLAKIQSESFDTKSLWLGIKHCWPPPLYGSATFVFCY</sequence>
<organism evidence="1 2">
    <name type="scientific">Malus baccata</name>
    <name type="common">Siberian crab apple</name>
    <name type="synonym">Pyrus baccata</name>
    <dbReference type="NCBI Taxonomy" id="106549"/>
    <lineage>
        <taxon>Eukaryota</taxon>
        <taxon>Viridiplantae</taxon>
        <taxon>Streptophyta</taxon>
        <taxon>Embryophyta</taxon>
        <taxon>Tracheophyta</taxon>
        <taxon>Spermatophyta</taxon>
        <taxon>Magnoliopsida</taxon>
        <taxon>eudicotyledons</taxon>
        <taxon>Gunneridae</taxon>
        <taxon>Pentapetalae</taxon>
        <taxon>rosids</taxon>
        <taxon>fabids</taxon>
        <taxon>Rosales</taxon>
        <taxon>Rosaceae</taxon>
        <taxon>Amygdaloideae</taxon>
        <taxon>Maleae</taxon>
        <taxon>Malus</taxon>
    </lineage>
</organism>
<dbReference type="Proteomes" id="UP000315295">
    <property type="component" value="Unassembled WGS sequence"/>
</dbReference>
<dbReference type="AlphaFoldDB" id="A0A540KRY3"/>
<comment type="caution">
    <text evidence="1">The sequence shown here is derived from an EMBL/GenBank/DDBJ whole genome shotgun (WGS) entry which is preliminary data.</text>
</comment>
<evidence type="ECO:0000313" key="1">
    <source>
        <dbReference type="EMBL" id="TQD76927.1"/>
    </source>
</evidence>
<dbReference type="EMBL" id="VIEB01001000">
    <property type="protein sequence ID" value="TQD76927.1"/>
    <property type="molecule type" value="Genomic_DNA"/>
</dbReference>